<dbReference type="Pfam" id="PF13302">
    <property type="entry name" value="Acetyltransf_3"/>
    <property type="match status" value="1"/>
</dbReference>
<dbReference type="InterPro" id="IPR016181">
    <property type="entry name" value="Acyl_CoA_acyltransferase"/>
</dbReference>
<dbReference type="EMBL" id="QEYD01000011">
    <property type="protein sequence ID" value="PWE27355.1"/>
    <property type="molecule type" value="Genomic_DNA"/>
</dbReference>
<dbReference type="AlphaFoldDB" id="A0A2U2C629"/>
<dbReference type="Gene3D" id="3.40.630.30">
    <property type="match status" value="1"/>
</dbReference>
<dbReference type="InterPro" id="IPR000182">
    <property type="entry name" value="GNAT_dom"/>
</dbReference>
<dbReference type="PROSITE" id="PS51186">
    <property type="entry name" value="GNAT"/>
    <property type="match status" value="1"/>
</dbReference>
<dbReference type="OrthoDB" id="336415at2"/>
<evidence type="ECO:0000313" key="3">
    <source>
        <dbReference type="Proteomes" id="UP000244940"/>
    </source>
</evidence>
<dbReference type="GO" id="GO:0016747">
    <property type="term" value="F:acyltransferase activity, transferring groups other than amino-acyl groups"/>
    <property type="evidence" value="ECO:0007669"/>
    <property type="project" value="InterPro"/>
</dbReference>
<evidence type="ECO:0000259" key="1">
    <source>
        <dbReference type="PROSITE" id="PS51186"/>
    </source>
</evidence>
<dbReference type="RefSeq" id="WP_109534545.1">
    <property type="nucleotide sequence ID" value="NZ_QEYD01000011.1"/>
</dbReference>
<name>A0A2U2C629_9RHOB</name>
<dbReference type="PANTHER" id="PTHR43415">
    <property type="entry name" value="SPERMIDINE N(1)-ACETYLTRANSFERASE"/>
    <property type="match status" value="1"/>
</dbReference>
<keyword evidence="2" id="KW-0808">Transferase</keyword>
<gene>
    <name evidence="2" type="ORF">C4N9_16995</name>
</gene>
<accession>A0A2U2C629</accession>
<organism evidence="2 3">
    <name type="scientific">Pararhodobacter marinus</name>
    <dbReference type="NCBI Taxonomy" id="2184063"/>
    <lineage>
        <taxon>Bacteria</taxon>
        <taxon>Pseudomonadati</taxon>
        <taxon>Pseudomonadota</taxon>
        <taxon>Alphaproteobacteria</taxon>
        <taxon>Rhodobacterales</taxon>
        <taxon>Paracoccaceae</taxon>
        <taxon>Pararhodobacter</taxon>
    </lineage>
</organism>
<sequence length="181" mass="20037">MTLHPPRPRLVTLRAFEDGDARLHAMIPPSAEIARMQGGGGNAFAGPDPERSQRWLAAMRAEPYARMIETDGRAVGHIRLHSHVRADRRARLAIALFTEADLGRGIGRRAIAQALDHAFGAMDLHRVELRVLSGNTRAIRCYAACGFVHEGTAREAAFIDGRWHDERIMAILSHEHAVRTA</sequence>
<proteinExistence type="predicted"/>
<dbReference type="PANTHER" id="PTHR43415:SF3">
    <property type="entry name" value="GNAT-FAMILY ACETYLTRANSFERASE"/>
    <property type="match status" value="1"/>
</dbReference>
<dbReference type="SUPFAM" id="SSF55729">
    <property type="entry name" value="Acyl-CoA N-acyltransferases (Nat)"/>
    <property type="match status" value="1"/>
</dbReference>
<evidence type="ECO:0000313" key="2">
    <source>
        <dbReference type="EMBL" id="PWE27355.1"/>
    </source>
</evidence>
<feature type="domain" description="N-acetyltransferase" evidence="1">
    <location>
        <begin position="21"/>
        <end position="168"/>
    </location>
</feature>
<keyword evidence="3" id="KW-1185">Reference proteome</keyword>
<dbReference type="Proteomes" id="UP000244940">
    <property type="component" value="Unassembled WGS sequence"/>
</dbReference>
<reference evidence="2 3" key="1">
    <citation type="submission" date="2018-05" db="EMBL/GenBank/DDBJ databases">
        <title>Pararhodobacter marina sp. nov., isolated from deep-sea water of the Indian Ocean.</title>
        <authorList>
            <person name="Lai Q.Sr."/>
            <person name="Liu X."/>
            <person name="Shao Z."/>
        </authorList>
    </citation>
    <scope>NUCLEOTIDE SEQUENCE [LARGE SCALE GENOMIC DNA]</scope>
    <source>
        <strain evidence="2 3">CIC4N-9</strain>
    </source>
</reference>
<protein>
    <submittedName>
        <fullName evidence="2">N-acetyltransferase</fullName>
    </submittedName>
</protein>
<dbReference type="CDD" id="cd04301">
    <property type="entry name" value="NAT_SF"/>
    <property type="match status" value="1"/>
</dbReference>
<dbReference type="GeneID" id="94366592"/>
<comment type="caution">
    <text evidence="2">The sequence shown here is derived from an EMBL/GenBank/DDBJ whole genome shotgun (WGS) entry which is preliminary data.</text>
</comment>